<protein>
    <recommendedName>
        <fullName evidence="2">Pyridoxal phosphate homeostasis protein</fullName>
        <shortName evidence="2">PLP homeostasis protein</shortName>
    </recommendedName>
</protein>
<comment type="cofactor">
    <cofactor evidence="3">
        <name>pyridoxal 5'-phosphate</name>
        <dbReference type="ChEBI" id="CHEBI:597326"/>
    </cofactor>
</comment>
<evidence type="ECO:0000256" key="3">
    <source>
        <dbReference type="PIRSR" id="PIRSR004848-1"/>
    </source>
</evidence>
<name>A0A6I3SDA1_HELMO</name>
<comment type="function">
    <text evidence="2">Pyridoxal 5'-phosphate (PLP)-binding protein, which is involved in PLP homeostasis.</text>
</comment>
<evidence type="ECO:0000259" key="5">
    <source>
        <dbReference type="Pfam" id="PF01168"/>
    </source>
</evidence>
<keyword evidence="1 2" id="KW-0663">Pyridoxal phosphate</keyword>
<accession>A0A6I3SDA1</accession>
<dbReference type="Pfam" id="PF01168">
    <property type="entry name" value="Ala_racemase_N"/>
    <property type="match status" value="1"/>
</dbReference>
<comment type="similarity">
    <text evidence="2 4">Belongs to the pyridoxal phosphate-binding protein YggS/PROSC family.</text>
</comment>
<dbReference type="NCBIfam" id="TIGR00044">
    <property type="entry name" value="YggS family pyridoxal phosphate-dependent enzyme"/>
    <property type="match status" value="1"/>
</dbReference>
<feature type="domain" description="Alanine racemase N-terminal" evidence="5">
    <location>
        <begin position="7"/>
        <end position="228"/>
    </location>
</feature>
<dbReference type="InterPro" id="IPR001608">
    <property type="entry name" value="Ala_racemase_N"/>
</dbReference>
<comment type="caution">
    <text evidence="6">The sequence shown here is derived from an EMBL/GenBank/DDBJ whole genome shotgun (WGS) entry which is preliminary data.</text>
</comment>
<reference evidence="6 7" key="1">
    <citation type="submission" date="2019-11" db="EMBL/GenBank/DDBJ databases">
        <title>Whole-genome sequence of a the green, strictly anaerobic photosynthetic bacterium Heliobacillus mobilis DSM 6151.</title>
        <authorList>
            <person name="Kyndt J.A."/>
            <person name="Meyer T.E."/>
        </authorList>
    </citation>
    <scope>NUCLEOTIDE SEQUENCE [LARGE SCALE GENOMIC DNA]</scope>
    <source>
        <strain evidence="6 7">DSM 6151</strain>
    </source>
</reference>
<evidence type="ECO:0000256" key="2">
    <source>
        <dbReference type="HAMAP-Rule" id="MF_02087"/>
    </source>
</evidence>
<proteinExistence type="inferred from homology"/>
<sequence length="229" mass="25951">MGHIVENLDRVRQKIREAALRGGRAPEEVQLLAVTKTVPVETIQQVVDAGQFRLGENRVQELLSKYPHVQGPVRWHIIGTLQTNKVKYIYDKVELIHSLDRLSLAEAIHKHAGLLQRPIDCLVEVNVSGEESKHGVPKQELVPFLRSLSSLDGVHIRGLMTMAPFVDNSEEIRWVFRELRQLSLEVRELNLARVEMQHLSMGMTNDYEVAVEEGATIVRVGSGLFGERR</sequence>
<dbReference type="OrthoDB" id="9804072at2"/>
<dbReference type="FunFam" id="3.20.20.10:FF:000018">
    <property type="entry name" value="Pyridoxal phosphate homeostasis protein"/>
    <property type="match status" value="1"/>
</dbReference>
<dbReference type="SUPFAM" id="SSF51419">
    <property type="entry name" value="PLP-binding barrel"/>
    <property type="match status" value="1"/>
</dbReference>
<evidence type="ECO:0000256" key="1">
    <source>
        <dbReference type="ARBA" id="ARBA00022898"/>
    </source>
</evidence>
<organism evidence="6 7">
    <name type="scientific">Heliobacterium mobile</name>
    <name type="common">Heliobacillus mobilis</name>
    <dbReference type="NCBI Taxonomy" id="28064"/>
    <lineage>
        <taxon>Bacteria</taxon>
        <taxon>Bacillati</taxon>
        <taxon>Bacillota</taxon>
        <taxon>Clostridia</taxon>
        <taxon>Eubacteriales</taxon>
        <taxon>Heliobacteriaceae</taxon>
        <taxon>Heliobacterium</taxon>
    </lineage>
</organism>
<dbReference type="EMBL" id="WNKU01000001">
    <property type="protein sequence ID" value="MTV47595.1"/>
    <property type="molecule type" value="Genomic_DNA"/>
</dbReference>
<dbReference type="InterPro" id="IPR011078">
    <property type="entry name" value="PyrdxlP_homeostasis"/>
</dbReference>
<keyword evidence="7" id="KW-1185">Reference proteome</keyword>
<dbReference type="Gene3D" id="3.20.20.10">
    <property type="entry name" value="Alanine racemase"/>
    <property type="match status" value="1"/>
</dbReference>
<evidence type="ECO:0000313" key="7">
    <source>
        <dbReference type="Proteomes" id="UP000430670"/>
    </source>
</evidence>
<dbReference type="Proteomes" id="UP000430670">
    <property type="component" value="Unassembled WGS sequence"/>
</dbReference>
<dbReference type="PIRSF" id="PIRSF004848">
    <property type="entry name" value="YBL036c_PLPDEIII"/>
    <property type="match status" value="1"/>
</dbReference>
<feature type="modified residue" description="N6-(pyridoxal phosphate)lysine" evidence="2 3">
    <location>
        <position position="36"/>
    </location>
</feature>
<gene>
    <name evidence="6" type="ORF">GJ688_01200</name>
</gene>
<dbReference type="RefSeq" id="WP_155474701.1">
    <property type="nucleotide sequence ID" value="NZ_WNKU01000001.1"/>
</dbReference>
<dbReference type="InterPro" id="IPR029066">
    <property type="entry name" value="PLP-binding_barrel"/>
</dbReference>
<dbReference type="GO" id="GO:0030170">
    <property type="term" value="F:pyridoxal phosphate binding"/>
    <property type="evidence" value="ECO:0007669"/>
    <property type="project" value="UniProtKB-UniRule"/>
</dbReference>
<dbReference type="PANTHER" id="PTHR10146:SF14">
    <property type="entry name" value="PYRIDOXAL PHOSPHATE HOMEOSTASIS PROTEIN"/>
    <property type="match status" value="1"/>
</dbReference>
<evidence type="ECO:0000313" key="6">
    <source>
        <dbReference type="EMBL" id="MTV47595.1"/>
    </source>
</evidence>
<dbReference type="HAMAP" id="MF_02087">
    <property type="entry name" value="PLP_homeostasis"/>
    <property type="match status" value="1"/>
</dbReference>
<dbReference type="AlphaFoldDB" id="A0A6I3SDA1"/>
<dbReference type="CDD" id="cd00635">
    <property type="entry name" value="PLPDE_III_YBL036c_like"/>
    <property type="match status" value="1"/>
</dbReference>
<dbReference type="PANTHER" id="PTHR10146">
    <property type="entry name" value="PROLINE SYNTHETASE CO-TRANSCRIBED BACTERIAL HOMOLOG PROTEIN"/>
    <property type="match status" value="1"/>
</dbReference>
<evidence type="ECO:0000256" key="4">
    <source>
        <dbReference type="RuleBase" id="RU004514"/>
    </source>
</evidence>